<dbReference type="EMBL" id="CAJVPS010001046">
    <property type="protein sequence ID" value="CAG8521884.1"/>
    <property type="molecule type" value="Genomic_DNA"/>
</dbReference>
<dbReference type="Proteomes" id="UP000789508">
    <property type="component" value="Unassembled WGS sequence"/>
</dbReference>
<reference evidence="2" key="1">
    <citation type="submission" date="2021-06" db="EMBL/GenBank/DDBJ databases">
        <authorList>
            <person name="Kallberg Y."/>
            <person name="Tangrot J."/>
            <person name="Rosling A."/>
        </authorList>
    </citation>
    <scope>NUCLEOTIDE SEQUENCE</scope>
    <source>
        <strain evidence="2">FL130A</strain>
    </source>
</reference>
<proteinExistence type="predicted"/>
<keyword evidence="3" id="KW-1185">Reference proteome</keyword>
<accession>A0A9N9A8U9</accession>
<gene>
    <name evidence="2" type="ORF">ALEPTO_LOCUS4509</name>
</gene>
<feature type="region of interest" description="Disordered" evidence="1">
    <location>
        <begin position="1"/>
        <end position="22"/>
    </location>
</feature>
<comment type="caution">
    <text evidence="2">The sequence shown here is derived from an EMBL/GenBank/DDBJ whole genome shotgun (WGS) entry which is preliminary data.</text>
</comment>
<evidence type="ECO:0000313" key="2">
    <source>
        <dbReference type="EMBL" id="CAG8521884.1"/>
    </source>
</evidence>
<evidence type="ECO:0000256" key="1">
    <source>
        <dbReference type="SAM" id="MobiDB-lite"/>
    </source>
</evidence>
<evidence type="ECO:0000313" key="3">
    <source>
        <dbReference type="Proteomes" id="UP000789508"/>
    </source>
</evidence>
<name>A0A9N9A8U9_9GLOM</name>
<protein>
    <submittedName>
        <fullName evidence="2">13957_t:CDS:1</fullName>
    </submittedName>
</protein>
<dbReference type="AlphaFoldDB" id="A0A9N9A8U9"/>
<dbReference type="OrthoDB" id="2403609at2759"/>
<feature type="compositionally biased region" description="Low complexity" evidence="1">
    <location>
        <begin position="8"/>
        <end position="20"/>
    </location>
</feature>
<sequence length="153" mass="17742">MVEEDLDQINQESEMNNENNQEQKGKLIIDQNQEFLNFCQRSNGVVFFGPIGSVKRYQIDFSIPPTEPLGVKEDIFIDETNLLFKGNIVQDVREKQRHLMHFMALSRQQGVRVFANGQRLGQFSIEQREITTAVCQVQMLQKTDEGIYTRCVL</sequence>
<organism evidence="2 3">
    <name type="scientific">Ambispora leptoticha</name>
    <dbReference type="NCBI Taxonomy" id="144679"/>
    <lineage>
        <taxon>Eukaryota</taxon>
        <taxon>Fungi</taxon>
        <taxon>Fungi incertae sedis</taxon>
        <taxon>Mucoromycota</taxon>
        <taxon>Glomeromycotina</taxon>
        <taxon>Glomeromycetes</taxon>
        <taxon>Archaeosporales</taxon>
        <taxon>Ambisporaceae</taxon>
        <taxon>Ambispora</taxon>
    </lineage>
</organism>